<dbReference type="InterPro" id="IPR005467">
    <property type="entry name" value="His_kinase_dom"/>
</dbReference>
<dbReference type="FunFam" id="3.30.565.10:FF:000006">
    <property type="entry name" value="Sensor histidine kinase WalK"/>
    <property type="match status" value="1"/>
</dbReference>
<evidence type="ECO:0000313" key="18">
    <source>
        <dbReference type="Proteomes" id="UP000278542"/>
    </source>
</evidence>
<feature type="transmembrane region" description="Helical" evidence="14">
    <location>
        <begin position="12"/>
        <end position="36"/>
    </location>
</feature>
<dbReference type="InterPro" id="IPR036890">
    <property type="entry name" value="HATPase_C_sf"/>
</dbReference>
<keyword evidence="12 14" id="KW-0902">Two-component regulatory system</keyword>
<dbReference type="InterPro" id="IPR048590">
    <property type="entry name" value="CusS-like_sensor"/>
</dbReference>
<keyword evidence="3 14" id="KW-1003">Cell membrane</keyword>
<dbReference type="Pfam" id="PF21085">
    <property type="entry name" value="CusS"/>
    <property type="match status" value="1"/>
</dbReference>
<keyword evidence="9 14" id="KW-0418">Kinase</keyword>
<evidence type="ECO:0000256" key="11">
    <source>
        <dbReference type="ARBA" id="ARBA00022989"/>
    </source>
</evidence>
<dbReference type="Gene3D" id="3.30.565.10">
    <property type="entry name" value="Histidine kinase-like ATPase, C-terminal domain"/>
    <property type="match status" value="1"/>
</dbReference>
<keyword evidence="5" id="KW-0597">Phosphoprotein</keyword>
<dbReference type="InterPro" id="IPR003660">
    <property type="entry name" value="HAMP_dom"/>
</dbReference>
<dbReference type="InterPro" id="IPR036097">
    <property type="entry name" value="HisK_dim/P_sf"/>
</dbReference>
<dbReference type="RefSeq" id="WP_121145433.1">
    <property type="nucleotide sequence ID" value="NZ_RBWY01000003.1"/>
</dbReference>
<evidence type="ECO:0000256" key="3">
    <source>
        <dbReference type="ARBA" id="ARBA00022475"/>
    </source>
</evidence>
<keyword evidence="8 14" id="KW-0547">Nucleotide-binding</keyword>
<dbReference type="GO" id="GO:0000155">
    <property type="term" value="F:phosphorelay sensor kinase activity"/>
    <property type="evidence" value="ECO:0007669"/>
    <property type="project" value="InterPro"/>
</dbReference>
<dbReference type="CDD" id="cd00075">
    <property type="entry name" value="HATPase"/>
    <property type="match status" value="1"/>
</dbReference>
<gene>
    <name evidence="17" type="ORF">DES39_1801</name>
</gene>
<evidence type="ECO:0000256" key="1">
    <source>
        <dbReference type="ARBA" id="ARBA00000085"/>
    </source>
</evidence>
<evidence type="ECO:0000256" key="10">
    <source>
        <dbReference type="ARBA" id="ARBA00022840"/>
    </source>
</evidence>
<accession>A0A495RED1</accession>
<evidence type="ECO:0000256" key="2">
    <source>
        <dbReference type="ARBA" id="ARBA00004429"/>
    </source>
</evidence>
<keyword evidence="6 14" id="KW-0808">Transferase</keyword>
<dbReference type="PANTHER" id="PTHR45436:SF15">
    <property type="entry name" value="SENSOR HISTIDINE KINASE CUSS"/>
    <property type="match status" value="1"/>
</dbReference>
<dbReference type="InterPro" id="IPR004358">
    <property type="entry name" value="Sig_transdc_His_kin-like_C"/>
</dbReference>
<protein>
    <recommendedName>
        <fullName evidence="14">Sensor protein</fullName>
        <ecNumber evidence="14">2.7.13.3</ecNumber>
    </recommendedName>
</protein>
<proteinExistence type="predicted"/>
<dbReference type="CDD" id="cd06225">
    <property type="entry name" value="HAMP"/>
    <property type="match status" value="1"/>
</dbReference>
<dbReference type="Pfam" id="PF02518">
    <property type="entry name" value="HATPase_c"/>
    <property type="match status" value="1"/>
</dbReference>
<keyword evidence="7 14" id="KW-0812">Transmembrane</keyword>
<dbReference type="InterPro" id="IPR006290">
    <property type="entry name" value="CztS_silS_copS"/>
</dbReference>
<dbReference type="SUPFAM" id="SSF158472">
    <property type="entry name" value="HAMP domain-like"/>
    <property type="match status" value="1"/>
</dbReference>
<reference evidence="17 18" key="1">
    <citation type="submission" date="2018-10" db="EMBL/GenBank/DDBJ databases">
        <title>Genomic Encyclopedia of Type Strains, Phase IV (KMG-IV): sequencing the most valuable type-strain genomes for metagenomic binning, comparative biology and taxonomic classification.</title>
        <authorList>
            <person name="Goeker M."/>
        </authorList>
    </citation>
    <scope>NUCLEOTIDE SEQUENCE [LARGE SCALE GENOMIC DNA]</scope>
    <source>
        <strain evidence="17 18">DSM 22228</strain>
    </source>
</reference>
<dbReference type="Gene3D" id="6.10.340.10">
    <property type="match status" value="1"/>
</dbReference>
<evidence type="ECO:0000259" key="16">
    <source>
        <dbReference type="PROSITE" id="PS50885"/>
    </source>
</evidence>
<dbReference type="SUPFAM" id="SSF55874">
    <property type="entry name" value="ATPase domain of HSP90 chaperone/DNA topoisomerase II/histidine kinase"/>
    <property type="match status" value="1"/>
</dbReference>
<evidence type="ECO:0000256" key="8">
    <source>
        <dbReference type="ARBA" id="ARBA00022741"/>
    </source>
</evidence>
<dbReference type="Proteomes" id="UP000278542">
    <property type="component" value="Unassembled WGS sequence"/>
</dbReference>
<dbReference type="PROSITE" id="PS50885">
    <property type="entry name" value="HAMP"/>
    <property type="match status" value="1"/>
</dbReference>
<dbReference type="NCBIfam" id="TIGR01386">
    <property type="entry name" value="cztS_silS_copS"/>
    <property type="match status" value="1"/>
</dbReference>
<dbReference type="EMBL" id="RBWY01000003">
    <property type="protein sequence ID" value="RKS85288.1"/>
    <property type="molecule type" value="Genomic_DNA"/>
</dbReference>
<dbReference type="SMART" id="SM00304">
    <property type="entry name" value="HAMP"/>
    <property type="match status" value="1"/>
</dbReference>
<comment type="catalytic activity">
    <reaction evidence="1 14">
        <text>ATP + protein L-histidine = ADP + protein N-phospho-L-histidine.</text>
        <dbReference type="EC" id="2.7.13.3"/>
    </reaction>
</comment>
<evidence type="ECO:0000256" key="9">
    <source>
        <dbReference type="ARBA" id="ARBA00022777"/>
    </source>
</evidence>
<dbReference type="Pfam" id="PF00672">
    <property type="entry name" value="HAMP"/>
    <property type="match status" value="1"/>
</dbReference>
<comment type="function">
    <text evidence="14">Member of a two-component regulatory system.</text>
</comment>
<dbReference type="SMART" id="SM00388">
    <property type="entry name" value="HisKA"/>
    <property type="match status" value="1"/>
</dbReference>
<evidence type="ECO:0000259" key="15">
    <source>
        <dbReference type="PROSITE" id="PS50109"/>
    </source>
</evidence>
<evidence type="ECO:0000256" key="6">
    <source>
        <dbReference type="ARBA" id="ARBA00022679"/>
    </source>
</evidence>
<dbReference type="EC" id="2.7.13.3" evidence="14"/>
<feature type="domain" description="HAMP" evidence="16">
    <location>
        <begin position="187"/>
        <end position="240"/>
    </location>
</feature>
<keyword evidence="18" id="KW-1185">Reference proteome</keyword>
<evidence type="ECO:0000256" key="7">
    <source>
        <dbReference type="ARBA" id="ARBA00022692"/>
    </source>
</evidence>
<keyword evidence="10 14" id="KW-0067">ATP-binding</keyword>
<dbReference type="CDD" id="cd00082">
    <property type="entry name" value="HisKA"/>
    <property type="match status" value="1"/>
</dbReference>
<evidence type="ECO:0000256" key="13">
    <source>
        <dbReference type="ARBA" id="ARBA00023136"/>
    </source>
</evidence>
<evidence type="ECO:0000256" key="14">
    <source>
        <dbReference type="RuleBase" id="RU364088"/>
    </source>
</evidence>
<dbReference type="AlphaFoldDB" id="A0A495RED1"/>
<comment type="subcellular location">
    <subcellularLocation>
        <location evidence="2">Cell inner membrane</location>
        <topology evidence="2">Multi-pass membrane protein</topology>
    </subcellularLocation>
</comment>
<name>A0A495RED1_9GAMM</name>
<evidence type="ECO:0000256" key="4">
    <source>
        <dbReference type="ARBA" id="ARBA00022519"/>
    </source>
</evidence>
<dbReference type="Gene3D" id="1.10.287.130">
    <property type="match status" value="1"/>
</dbReference>
<dbReference type="PROSITE" id="PS50109">
    <property type="entry name" value="HIS_KIN"/>
    <property type="match status" value="1"/>
</dbReference>
<dbReference type="SMART" id="SM00387">
    <property type="entry name" value="HATPase_c"/>
    <property type="match status" value="1"/>
</dbReference>
<dbReference type="GO" id="GO:0005886">
    <property type="term" value="C:plasma membrane"/>
    <property type="evidence" value="ECO:0007669"/>
    <property type="project" value="UniProtKB-SubCell"/>
</dbReference>
<sequence length="460" mass="51396">MITHFFRSLAFRLALMFSLSSMLVLLLLGFVVVYAVNQHFIAQDRMVLNAQSGHLVHALGDVANMDELHQQMQSLSHNMTGEHGSVVLLLNNHQPLYDSQSDFALEKALMNISQVSKKTLITLYEGDYHYRVLIQPVDMPIAPNGVLIIALNIEHHESFLTSFHYSMWLIIAIAALIMGIGACLAANHGLRPLHTLVAQSENITVDNLDTRLPMVNTYSEINQLTLTFNAMLDRLNQAFNRLSGFSSDLAHELRTPLTTIKMQYQVILSRARSVEEYQQALVESAEELDHLIRMVTDLLFIAKSENGLMSPQMQTFAIADEISSLFDFYGYIAQEKAVTLHQEGEAQITADRTLLRRALSNLIANAIHYGYANSAVNIRVAQQGEQVHIVVQNQGETIDPKHLPHIFERFYRVDTARTHFSDGVGLGLAITAAIIAAHQGTITASSQHHVTCFTIILNQS</sequence>
<dbReference type="OrthoDB" id="5561773at2"/>
<dbReference type="GO" id="GO:0005524">
    <property type="term" value="F:ATP binding"/>
    <property type="evidence" value="ECO:0007669"/>
    <property type="project" value="UniProtKB-KW"/>
</dbReference>
<dbReference type="PRINTS" id="PR00344">
    <property type="entry name" value="BCTRLSENSOR"/>
</dbReference>
<dbReference type="SUPFAM" id="SSF47384">
    <property type="entry name" value="Homodimeric domain of signal transducing histidine kinase"/>
    <property type="match status" value="1"/>
</dbReference>
<dbReference type="InterPro" id="IPR003661">
    <property type="entry name" value="HisK_dim/P_dom"/>
</dbReference>
<keyword evidence="11 14" id="KW-1133">Transmembrane helix</keyword>
<dbReference type="InterPro" id="IPR050428">
    <property type="entry name" value="TCS_sensor_his_kinase"/>
</dbReference>
<organism evidence="17 18">
    <name type="scientific">Orbus hercynius</name>
    <dbReference type="NCBI Taxonomy" id="593135"/>
    <lineage>
        <taxon>Bacteria</taxon>
        <taxon>Pseudomonadati</taxon>
        <taxon>Pseudomonadota</taxon>
        <taxon>Gammaproteobacteria</taxon>
        <taxon>Orbales</taxon>
        <taxon>Orbaceae</taxon>
        <taxon>Orbus</taxon>
    </lineage>
</organism>
<evidence type="ECO:0000313" key="17">
    <source>
        <dbReference type="EMBL" id="RKS85288.1"/>
    </source>
</evidence>
<evidence type="ECO:0000256" key="12">
    <source>
        <dbReference type="ARBA" id="ARBA00023012"/>
    </source>
</evidence>
<dbReference type="PANTHER" id="PTHR45436">
    <property type="entry name" value="SENSOR HISTIDINE KINASE YKOH"/>
    <property type="match status" value="1"/>
</dbReference>
<evidence type="ECO:0000256" key="5">
    <source>
        <dbReference type="ARBA" id="ARBA00022553"/>
    </source>
</evidence>
<comment type="caution">
    <text evidence="17">The sequence shown here is derived from an EMBL/GenBank/DDBJ whole genome shotgun (WGS) entry which is preliminary data.</text>
</comment>
<feature type="transmembrane region" description="Helical" evidence="14">
    <location>
        <begin position="165"/>
        <end position="186"/>
    </location>
</feature>
<feature type="domain" description="Histidine kinase" evidence="15">
    <location>
        <begin position="248"/>
        <end position="460"/>
    </location>
</feature>
<keyword evidence="13 14" id="KW-0472">Membrane</keyword>
<keyword evidence="4 14" id="KW-0997">Cell inner membrane</keyword>
<dbReference type="Pfam" id="PF00512">
    <property type="entry name" value="HisKA"/>
    <property type="match status" value="1"/>
</dbReference>
<dbReference type="InterPro" id="IPR003594">
    <property type="entry name" value="HATPase_dom"/>
</dbReference>